<reference evidence="2 3" key="1">
    <citation type="journal article" date="2014" name="PLoS Genet.">
        <title>Phylogenetically driven sequencing of extremely halophilic archaea reveals strategies for static and dynamic osmo-response.</title>
        <authorList>
            <person name="Becker E.A."/>
            <person name="Seitzer P.M."/>
            <person name="Tritt A."/>
            <person name="Larsen D."/>
            <person name="Krusor M."/>
            <person name="Yao A.I."/>
            <person name="Wu D."/>
            <person name="Madern D."/>
            <person name="Eisen J.A."/>
            <person name="Darling A.E."/>
            <person name="Facciotti M.T."/>
        </authorList>
    </citation>
    <scope>NUCLEOTIDE SEQUENCE [LARGE SCALE GENOMIC DNA]</scope>
    <source>
        <strain evidence="2 3">DSM 12278</strain>
    </source>
</reference>
<dbReference type="InterPro" id="IPR016181">
    <property type="entry name" value="Acyl_CoA_acyltransferase"/>
</dbReference>
<gene>
    <name evidence="2" type="ORF">C481_15920</name>
</gene>
<evidence type="ECO:0000256" key="1">
    <source>
        <dbReference type="SAM" id="MobiDB-lite"/>
    </source>
</evidence>
<organism evidence="2 3">
    <name type="scientific">Natrialba asiatica (strain ATCC 700177 / DSM 12278 / JCM 9576 / FERM P-10747 / NBRC 102637 / 172P1)</name>
    <dbReference type="NCBI Taxonomy" id="29540"/>
    <lineage>
        <taxon>Archaea</taxon>
        <taxon>Methanobacteriati</taxon>
        <taxon>Methanobacteriota</taxon>
        <taxon>Stenosarchaea group</taxon>
        <taxon>Halobacteria</taxon>
        <taxon>Halobacteriales</taxon>
        <taxon>Natrialbaceae</taxon>
        <taxon>Natrialba</taxon>
    </lineage>
</organism>
<keyword evidence="2" id="KW-0808">Transferase</keyword>
<proteinExistence type="predicted"/>
<feature type="region of interest" description="Disordered" evidence="1">
    <location>
        <begin position="62"/>
        <end position="118"/>
    </location>
</feature>
<dbReference type="SUPFAM" id="SSF55729">
    <property type="entry name" value="Acyl-CoA N-acyltransferases (Nat)"/>
    <property type="match status" value="1"/>
</dbReference>
<dbReference type="Proteomes" id="UP000011554">
    <property type="component" value="Unassembled WGS sequence"/>
</dbReference>
<dbReference type="PATRIC" id="fig|29540.5.peg.3247"/>
<dbReference type="GO" id="GO:0016740">
    <property type="term" value="F:transferase activity"/>
    <property type="evidence" value="ECO:0007669"/>
    <property type="project" value="UniProtKB-KW"/>
</dbReference>
<evidence type="ECO:0000313" key="2">
    <source>
        <dbReference type="EMBL" id="ELY99353.1"/>
    </source>
</evidence>
<feature type="compositionally biased region" description="Polar residues" evidence="1">
    <location>
        <begin position="73"/>
        <end position="83"/>
    </location>
</feature>
<dbReference type="STRING" id="29540.C481_15920"/>
<dbReference type="Gene3D" id="3.40.630.30">
    <property type="match status" value="1"/>
</dbReference>
<dbReference type="AlphaFoldDB" id="M0APP1"/>
<evidence type="ECO:0000313" key="3">
    <source>
        <dbReference type="Proteomes" id="UP000011554"/>
    </source>
</evidence>
<dbReference type="eggNOG" id="arCOG00830">
    <property type="taxonomic scope" value="Archaea"/>
</dbReference>
<feature type="compositionally biased region" description="Basic and acidic residues" evidence="1">
    <location>
        <begin position="62"/>
        <end position="71"/>
    </location>
</feature>
<sequence>MLSVLSVQGYRNAYAVTTLPNPASVALHERFGFEPVGTFPAVGYKHGRWHDIRWWYRRLDPESAAKPDPNRESAASESESTDPSHPADPALPMPLPDLRARDGDELGAALRVGESSLS</sequence>
<accession>M0APP1</accession>
<name>M0APP1_NATA1</name>
<dbReference type="EMBL" id="AOIO01000034">
    <property type="protein sequence ID" value="ELY99353.1"/>
    <property type="molecule type" value="Genomic_DNA"/>
</dbReference>
<protein>
    <submittedName>
        <fullName evidence="2">GCN5-related N-acetyltransferase</fullName>
    </submittedName>
</protein>
<comment type="caution">
    <text evidence="2">The sequence shown here is derived from an EMBL/GenBank/DDBJ whole genome shotgun (WGS) entry which is preliminary data.</text>
</comment>
<keyword evidence="3" id="KW-1185">Reference proteome</keyword>